<accession>A0ABW5Y435</accession>
<sequence length="92" mass="10695">MKTFQNVRGTQSNVTEIELNVDTVYVRSNIERIETEDFTGWQYDETQYTVREYIETIANKNKNLESENEVLNERVTSAENTLLDLLLMGGDL</sequence>
<organism evidence="2 3">
    <name type="scientific">Kurthia populi</name>
    <dbReference type="NCBI Taxonomy" id="1562132"/>
    <lineage>
        <taxon>Bacteria</taxon>
        <taxon>Bacillati</taxon>
        <taxon>Bacillota</taxon>
        <taxon>Bacilli</taxon>
        <taxon>Bacillales</taxon>
        <taxon>Caryophanaceae</taxon>
        <taxon>Kurthia</taxon>
    </lineage>
</organism>
<dbReference type="RefSeq" id="WP_380148435.1">
    <property type="nucleotide sequence ID" value="NZ_JBHUOR010000129.1"/>
</dbReference>
<evidence type="ECO:0000256" key="1">
    <source>
        <dbReference type="SAM" id="Coils"/>
    </source>
</evidence>
<keyword evidence="3" id="KW-1185">Reference proteome</keyword>
<dbReference type="EMBL" id="JBHUOR010000129">
    <property type="protein sequence ID" value="MFD2869822.1"/>
    <property type="molecule type" value="Genomic_DNA"/>
</dbReference>
<evidence type="ECO:0000313" key="2">
    <source>
        <dbReference type="EMBL" id="MFD2869822.1"/>
    </source>
</evidence>
<feature type="coiled-coil region" evidence="1">
    <location>
        <begin position="54"/>
        <end position="81"/>
    </location>
</feature>
<gene>
    <name evidence="2" type="ORF">ACFSY7_15120</name>
</gene>
<comment type="caution">
    <text evidence="2">The sequence shown here is derived from an EMBL/GenBank/DDBJ whole genome shotgun (WGS) entry which is preliminary data.</text>
</comment>
<proteinExistence type="predicted"/>
<reference evidence="3" key="1">
    <citation type="journal article" date="2019" name="Int. J. Syst. Evol. Microbiol.">
        <title>The Global Catalogue of Microorganisms (GCM) 10K type strain sequencing project: providing services to taxonomists for standard genome sequencing and annotation.</title>
        <authorList>
            <consortium name="The Broad Institute Genomics Platform"/>
            <consortium name="The Broad Institute Genome Sequencing Center for Infectious Disease"/>
            <person name="Wu L."/>
            <person name="Ma J."/>
        </authorList>
    </citation>
    <scope>NUCLEOTIDE SEQUENCE [LARGE SCALE GENOMIC DNA]</scope>
    <source>
        <strain evidence="3">KCTC 33522</strain>
    </source>
</reference>
<dbReference type="Proteomes" id="UP001597568">
    <property type="component" value="Unassembled WGS sequence"/>
</dbReference>
<protein>
    <submittedName>
        <fullName evidence="2">Uncharacterized protein</fullName>
    </submittedName>
</protein>
<keyword evidence="1" id="KW-0175">Coiled coil</keyword>
<name>A0ABW5Y435_9BACL</name>
<evidence type="ECO:0000313" key="3">
    <source>
        <dbReference type="Proteomes" id="UP001597568"/>
    </source>
</evidence>